<dbReference type="AlphaFoldDB" id="A0A386AX72"/>
<feature type="transmembrane region" description="Helical" evidence="1">
    <location>
        <begin position="33"/>
        <end position="51"/>
    </location>
</feature>
<dbReference type="EMBL" id="MH591085">
    <property type="protein sequence ID" value="AYC63955.1"/>
    <property type="molecule type" value="Genomic_DNA"/>
</dbReference>
<keyword evidence="2" id="KW-0150">Chloroplast</keyword>
<feature type="transmembrane region" description="Helical" evidence="1">
    <location>
        <begin position="106"/>
        <end position="127"/>
    </location>
</feature>
<evidence type="ECO:0000313" key="2">
    <source>
        <dbReference type="EMBL" id="AYC63955.1"/>
    </source>
</evidence>
<keyword evidence="1" id="KW-0472">Membrane</keyword>
<sequence length="146" mass="16939">MENFFNNCSFFLLLCSMAFYWIRAFFNISIFSFLGKLTIIGANLTMFFLLISRGVLLYQFPLSNHAIKKNIIPIILFFFFLYEALIFLSWSLTLIHLILEFKLRDFIIGTIIAPTALFLNAFASFQLPESLQKLSPLIPGAIRYSR</sequence>
<keyword evidence="2" id="KW-0934">Plastid</keyword>
<organism evidence="2">
    <name type="scientific">Flabellia petiolata</name>
    <dbReference type="NCBI Taxonomy" id="189428"/>
    <lineage>
        <taxon>Eukaryota</taxon>
        <taxon>Viridiplantae</taxon>
        <taxon>Chlorophyta</taxon>
        <taxon>core chlorophytes</taxon>
        <taxon>Ulvophyceae</taxon>
        <taxon>TCBD clade</taxon>
        <taxon>Bryopsidales</taxon>
        <taxon>Halimedineae</taxon>
        <taxon>Halimedaceae</taxon>
        <taxon>Udoteae</taxon>
        <taxon>Flabellia</taxon>
    </lineage>
</organism>
<geneLocation type="chloroplast" evidence="2"/>
<feature type="transmembrane region" description="Helical" evidence="1">
    <location>
        <begin position="71"/>
        <end position="99"/>
    </location>
</feature>
<gene>
    <name evidence="2" type="primary">ccs1</name>
</gene>
<keyword evidence="1" id="KW-1133">Transmembrane helix</keyword>
<reference evidence="2" key="1">
    <citation type="submission" date="2018-07" db="EMBL/GenBank/DDBJ databases">
        <authorList>
            <person name="Quirk P.G."/>
            <person name="Krulwich T.A."/>
        </authorList>
    </citation>
    <scope>NUCLEOTIDE SEQUENCE</scope>
</reference>
<name>A0A386AX72_9CHLO</name>
<evidence type="ECO:0000256" key="1">
    <source>
        <dbReference type="SAM" id="Phobius"/>
    </source>
</evidence>
<keyword evidence="1" id="KW-0812">Transmembrane</keyword>
<feature type="transmembrane region" description="Helical" evidence="1">
    <location>
        <begin position="6"/>
        <end position="26"/>
    </location>
</feature>
<proteinExistence type="predicted"/>
<protein>
    <submittedName>
        <fullName evidence="2">Cytochrome c biogenesis protein Ccs1</fullName>
    </submittedName>
</protein>
<reference evidence="2" key="2">
    <citation type="journal article" date="2019" name="Mol. Phylogenet. Evol.">
        <title>Reassessment of the classification of bryopsidales (chlorophyta) based on chloroplast phylogenomic analyses.</title>
        <authorList>
            <person name="Cremen M.C."/>
            <person name="Leliaert F."/>
            <person name="West J."/>
            <person name="Lam D.W."/>
            <person name="Shimada S."/>
            <person name="Lopez-Bautista J.M."/>
            <person name="Verbruggen H."/>
        </authorList>
    </citation>
    <scope>NUCLEOTIDE SEQUENCE</scope>
</reference>
<accession>A0A386AX72</accession>